<evidence type="ECO:0000256" key="1">
    <source>
        <dbReference type="ARBA" id="ARBA00022741"/>
    </source>
</evidence>
<dbReference type="EMBL" id="LAZR01068506">
    <property type="protein sequence ID" value="KKK49507.1"/>
    <property type="molecule type" value="Genomic_DNA"/>
</dbReference>
<evidence type="ECO:0000313" key="6">
    <source>
        <dbReference type="EMBL" id="KKK49507.1"/>
    </source>
</evidence>
<evidence type="ECO:0000256" key="4">
    <source>
        <dbReference type="ARBA" id="ARBA00022840"/>
    </source>
</evidence>
<protein>
    <recommendedName>
        <fullName evidence="5">UvrD-like helicase C-terminal domain-containing protein</fullName>
    </recommendedName>
</protein>
<dbReference type="InterPro" id="IPR014017">
    <property type="entry name" value="DNA_helicase_UvrD-like_C"/>
</dbReference>
<keyword evidence="1" id="KW-0547">Nucleotide-binding</keyword>
<evidence type="ECO:0000256" key="2">
    <source>
        <dbReference type="ARBA" id="ARBA00022801"/>
    </source>
</evidence>
<dbReference type="PANTHER" id="PTHR11070:SF2">
    <property type="entry name" value="ATP-DEPENDENT DNA HELICASE SRS2"/>
    <property type="match status" value="1"/>
</dbReference>
<feature type="non-terminal residue" evidence="6">
    <location>
        <position position="1"/>
    </location>
</feature>
<organism evidence="6">
    <name type="scientific">marine sediment metagenome</name>
    <dbReference type="NCBI Taxonomy" id="412755"/>
    <lineage>
        <taxon>unclassified sequences</taxon>
        <taxon>metagenomes</taxon>
        <taxon>ecological metagenomes</taxon>
    </lineage>
</organism>
<proteinExistence type="predicted"/>
<comment type="caution">
    <text evidence="6">The sequence shown here is derived from an EMBL/GenBank/DDBJ whole genome shotgun (WGS) entry which is preliminary data.</text>
</comment>
<evidence type="ECO:0000256" key="3">
    <source>
        <dbReference type="ARBA" id="ARBA00022806"/>
    </source>
</evidence>
<dbReference type="GO" id="GO:0005524">
    <property type="term" value="F:ATP binding"/>
    <property type="evidence" value="ECO:0007669"/>
    <property type="project" value="UniProtKB-KW"/>
</dbReference>
<evidence type="ECO:0000259" key="5">
    <source>
        <dbReference type="Pfam" id="PF13361"/>
    </source>
</evidence>
<keyword evidence="3" id="KW-0347">Helicase</keyword>
<keyword evidence="2" id="KW-0378">Hydrolase</keyword>
<accession>A0A0F8VYS3</accession>
<dbReference type="PANTHER" id="PTHR11070">
    <property type="entry name" value="UVRD / RECB / PCRA DNA HELICASE FAMILY MEMBER"/>
    <property type="match status" value="1"/>
</dbReference>
<dbReference type="GO" id="GO:0043138">
    <property type="term" value="F:3'-5' DNA helicase activity"/>
    <property type="evidence" value="ECO:0007669"/>
    <property type="project" value="TreeGrafter"/>
</dbReference>
<name>A0A0F8VYS3_9ZZZZ</name>
<dbReference type="InterPro" id="IPR027417">
    <property type="entry name" value="P-loop_NTPase"/>
</dbReference>
<dbReference type="GO" id="GO:0016787">
    <property type="term" value="F:hydrolase activity"/>
    <property type="evidence" value="ECO:0007669"/>
    <property type="project" value="UniProtKB-KW"/>
</dbReference>
<dbReference type="GO" id="GO:0000725">
    <property type="term" value="P:recombinational repair"/>
    <property type="evidence" value="ECO:0007669"/>
    <property type="project" value="TreeGrafter"/>
</dbReference>
<dbReference type="AlphaFoldDB" id="A0A0F8VYS3"/>
<dbReference type="Gene3D" id="3.40.50.300">
    <property type="entry name" value="P-loop containing nucleotide triphosphate hydrolases"/>
    <property type="match status" value="1"/>
</dbReference>
<feature type="domain" description="UvrD-like helicase C-terminal" evidence="5">
    <location>
        <begin position="46"/>
        <end position="141"/>
    </location>
</feature>
<dbReference type="Pfam" id="PF13361">
    <property type="entry name" value="UvrD_C"/>
    <property type="match status" value="1"/>
</dbReference>
<sequence length="229" mass="25753">ALKSAGVRDSDIIDLPPREFLSRLIEIKSEGKETVGEDMDGEDLADRASQLSETGRRIGNLSILIEQATQVETLENFMQEATLEMDQQTAQAGVQVMTVHASKGLEFDRVRLPFWIDGVFPHGRAVDEGEEQVEEERRLAYMRQSSAVTTHPVMAATDPSSRWWNRMTSMPLRGSAGTSLICTGRALTRAQLNVRSRALFGHQRIARSCRRRTPLILELRRNHRVTCPP</sequence>
<reference evidence="6" key="1">
    <citation type="journal article" date="2015" name="Nature">
        <title>Complex archaea that bridge the gap between prokaryotes and eukaryotes.</title>
        <authorList>
            <person name="Spang A."/>
            <person name="Saw J.H."/>
            <person name="Jorgensen S.L."/>
            <person name="Zaremba-Niedzwiedzka K."/>
            <person name="Martijn J."/>
            <person name="Lind A.E."/>
            <person name="van Eijk R."/>
            <person name="Schleper C."/>
            <person name="Guy L."/>
            <person name="Ettema T.J."/>
        </authorList>
    </citation>
    <scope>NUCLEOTIDE SEQUENCE</scope>
</reference>
<gene>
    <name evidence="6" type="ORF">LCGC14_3134370</name>
</gene>
<dbReference type="GO" id="GO:0003677">
    <property type="term" value="F:DNA binding"/>
    <property type="evidence" value="ECO:0007669"/>
    <property type="project" value="InterPro"/>
</dbReference>
<keyword evidence="4" id="KW-0067">ATP-binding</keyword>
<dbReference type="SUPFAM" id="SSF52540">
    <property type="entry name" value="P-loop containing nucleoside triphosphate hydrolases"/>
    <property type="match status" value="1"/>
</dbReference>
<dbReference type="InterPro" id="IPR000212">
    <property type="entry name" value="DNA_helicase_UvrD/REP"/>
</dbReference>